<dbReference type="AlphaFoldDB" id="A0A7W7PGZ5"/>
<evidence type="ECO:0000256" key="1">
    <source>
        <dbReference type="SAM" id="MobiDB-lite"/>
    </source>
</evidence>
<gene>
    <name evidence="4" type="ORF">FHS38_005625</name>
</gene>
<evidence type="ECO:0000313" key="5">
    <source>
        <dbReference type="Proteomes" id="UP000556436"/>
    </source>
</evidence>
<dbReference type="InterPro" id="IPR012334">
    <property type="entry name" value="Pectin_lyas_fold"/>
</dbReference>
<dbReference type="SMART" id="SM00710">
    <property type="entry name" value="PbH1"/>
    <property type="match status" value="7"/>
</dbReference>
<keyword evidence="5" id="KW-1185">Reference proteome</keyword>
<feature type="region of interest" description="Disordered" evidence="1">
    <location>
        <begin position="372"/>
        <end position="391"/>
    </location>
</feature>
<dbReference type="EMBL" id="JACHJG010000014">
    <property type="protein sequence ID" value="MBB4889549.1"/>
    <property type="molecule type" value="Genomic_DNA"/>
</dbReference>
<reference evidence="4 5" key="1">
    <citation type="submission" date="2020-08" db="EMBL/GenBank/DDBJ databases">
        <title>Genomic Encyclopedia of Type Strains, Phase III (KMG-III): the genomes of soil and plant-associated and newly described type strains.</title>
        <authorList>
            <person name="Whitman W."/>
        </authorList>
    </citation>
    <scope>NUCLEOTIDE SEQUENCE [LARGE SCALE GENOMIC DNA]</scope>
    <source>
        <strain evidence="4 5">CECT 3265</strain>
    </source>
</reference>
<dbReference type="SUPFAM" id="SSF51126">
    <property type="entry name" value="Pectin lyase-like"/>
    <property type="match status" value="1"/>
</dbReference>
<feature type="compositionally biased region" description="Polar residues" evidence="1">
    <location>
        <begin position="374"/>
        <end position="391"/>
    </location>
</feature>
<dbReference type="InterPro" id="IPR011050">
    <property type="entry name" value="Pectin_lyase_fold/virulence"/>
</dbReference>
<dbReference type="RefSeq" id="WP_184738095.1">
    <property type="nucleotide sequence ID" value="NZ_CP147867.1"/>
</dbReference>
<feature type="signal peptide" evidence="2">
    <location>
        <begin position="1"/>
        <end position="24"/>
    </location>
</feature>
<evidence type="ECO:0000313" key="4">
    <source>
        <dbReference type="EMBL" id="MBB4889549.1"/>
    </source>
</evidence>
<dbReference type="InterPro" id="IPR006626">
    <property type="entry name" value="PbH1"/>
</dbReference>
<dbReference type="Proteomes" id="UP000556436">
    <property type="component" value="Unassembled WGS sequence"/>
</dbReference>
<evidence type="ECO:0000256" key="2">
    <source>
        <dbReference type="SAM" id="SignalP"/>
    </source>
</evidence>
<feature type="chain" id="PRO_5031211102" evidence="2">
    <location>
        <begin position="25"/>
        <end position="402"/>
    </location>
</feature>
<keyword evidence="2" id="KW-0732">Signal</keyword>
<dbReference type="Gene3D" id="2.160.20.10">
    <property type="entry name" value="Single-stranded right-handed beta-helix, Pectin lyase-like"/>
    <property type="match status" value="2"/>
</dbReference>
<evidence type="ECO:0000259" key="3">
    <source>
        <dbReference type="Pfam" id="PF13229"/>
    </source>
</evidence>
<name>A0A7W7PGZ5_STRNE</name>
<dbReference type="Pfam" id="PF13229">
    <property type="entry name" value="Beta_helix"/>
    <property type="match status" value="1"/>
</dbReference>
<dbReference type="InterPro" id="IPR039448">
    <property type="entry name" value="Beta_helix"/>
</dbReference>
<sequence length="402" mass="41147">MKKTVLVMAGVAVATAFSAVPSQAAQSVLVVDDNGVQCPGAPFTTIQAAITAASPGDVIRVCAGTYNEVVTVNKANLQLIGPAAAPTGTACRQAGAPDPSRQAIIQSAGGSGSVRLLENGIRFSRFTVQNNTSSYGIVTSATHSGHQVRQNMIQNNVIGVYFHSSGTILSEVEQNCIRQNNQPGSASGSGIYSDAGLKKADIETNTFSGNENSGVLLDALAPGEVDNVKVNSNTSLEDRAFAFIFKSSNSSVGSNIIRDNFGAPGIFLGDNNTNLKITSNIIERGFLGVRANAFGLSPSTNVTIASNVIRNSESSTVGHGISVAANSLTNSVISGNIADDNAGDGIRIDAGGNGGNNIRSNVARRNGMLDCRDNTSGTGTDGTANTWTGNIGPNAAPPGICL</sequence>
<feature type="domain" description="Right handed beta helix" evidence="3">
    <location>
        <begin position="142"/>
        <end position="284"/>
    </location>
</feature>
<proteinExistence type="predicted"/>
<protein>
    <submittedName>
        <fullName evidence="4">Nitrous oxidase accessory protein NosD</fullName>
    </submittedName>
</protein>
<organism evidence="4 5">
    <name type="scientific">Streptomyces netropsis</name>
    <name type="common">Streptoverticillium netropsis</name>
    <dbReference type="NCBI Taxonomy" id="55404"/>
    <lineage>
        <taxon>Bacteria</taxon>
        <taxon>Bacillati</taxon>
        <taxon>Actinomycetota</taxon>
        <taxon>Actinomycetes</taxon>
        <taxon>Kitasatosporales</taxon>
        <taxon>Streptomycetaceae</taxon>
        <taxon>Streptomyces</taxon>
    </lineage>
</organism>
<comment type="caution">
    <text evidence="4">The sequence shown here is derived from an EMBL/GenBank/DDBJ whole genome shotgun (WGS) entry which is preliminary data.</text>
</comment>
<accession>A0A7W7PGZ5</accession>